<organism evidence="1 2">
    <name type="scientific">Lepidopterella palustris CBS 459.81</name>
    <dbReference type="NCBI Taxonomy" id="1314670"/>
    <lineage>
        <taxon>Eukaryota</taxon>
        <taxon>Fungi</taxon>
        <taxon>Dikarya</taxon>
        <taxon>Ascomycota</taxon>
        <taxon>Pezizomycotina</taxon>
        <taxon>Dothideomycetes</taxon>
        <taxon>Pleosporomycetidae</taxon>
        <taxon>Mytilinidiales</taxon>
        <taxon>Argynnaceae</taxon>
        <taxon>Lepidopterella</taxon>
    </lineage>
</organism>
<dbReference type="AlphaFoldDB" id="A0A8E2E3V2"/>
<dbReference type="EMBL" id="KV745168">
    <property type="protein sequence ID" value="OCK76912.1"/>
    <property type="molecule type" value="Genomic_DNA"/>
</dbReference>
<accession>A0A8E2E3V2</accession>
<sequence length="132" mass="15006">LKDVRTLYERHHGKGATPICANYLQLLQPLTKKYSEVYVIINTLDECIDKKGQITWNNLLTELEGSVANLRLPCTSRRIDDITGILAGSTRIKIRVREADIRAYVQAQVKSKHFLFEYCPQDSNLQNGCIGI</sequence>
<evidence type="ECO:0000313" key="1">
    <source>
        <dbReference type="EMBL" id="OCK76912.1"/>
    </source>
</evidence>
<gene>
    <name evidence="1" type="ORF">K432DRAFT_305320</name>
</gene>
<proteinExistence type="predicted"/>
<name>A0A8E2E3V2_9PEZI</name>
<protein>
    <submittedName>
        <fullName evidence="1">Uncharacterized protein</fullName>
    </submittedName>
</protein>
<keyword evidence="2" id="KW-1185">Reference proteome</keyword>
<reference evidence="1 2" key="1">
    <citation type="journal article" date="2016" name="Nat. Commun.">
        <title>Ectomycorrhizal ecology is imprinted in the genome of the dominant symbiotic fungus Cenococcum geophilum.</title>
        <authorList>
            <consortium name="DOE Joint Genome Institute"/>
            <person name="Peter M."/>
            <person name="Kohler A."/>
            <person name="Ohm R.A."/>
            <person name="Kuo A."/>
            <person name="Krutzmann J."/>
            <person name="Morin E."/>
            <person name="Arend M."/>
            <person name="Barry K.W."/>
            <person name="Binder M."/>
            <person name="Choi C."/>
            <person name="Clum A."/>
            <person name="Copeland A."/>
            <person name="Grisel N."/>
            <person name="Haridas S."/>
            <person name="Kipfer T."/>
            <person name="LaButti K."/>
            <person name="Lindquist E."/>
            <person name="Lipzen A."/>
            <person name="Maire R."/>
            <person name="Meier B."/>
            <person name="Mihaltcheva S."/>
            <person name="Molinier V."/>
            <person name="Murat C."/>
            <person name="Poggeler S."/>
            <person name="Quandt C.A."/>
            <person name="Sperisen C."/>
            <person name="Tritt A."/>
            <person name="Tisserant E."/>
            <person name="Crous P.W."/>
            <person name="Henrissat B."/>
            <person name="Nehls U."/>
            <person name="Egli S."/>
            <person name="Spatafora J.W."/>
            <person name="Grigoriev I.V."/>
            <person name="Martin F.M."/>
        </authorList>
    </citation>
    <scope>NUCLEOTIDE SEQUENCE [LARGE SCALE GENOMIC DNA]</scope>
    <source>
        <strain evidence="1 2">CBS 459.81</strain>
    </source>
</reference>
<dbReference type="OrthoDB" id="5416940at2759"/>
<dbReference type="Proteomes" id="UP000250266">
    <property type="component" value="Unassembled WGS sequence"/>
</dbReference>
<feature type="non-terminal residue" evidence="1">
    <location>
        <position position="1"/>
    </location>
</feature>
<evidence type="ECO:0000313" key="2">
    <source>
        <dbReference type="Proteomes" id="UP000250266"/>
    </source>
</evidence>